<name>A0ABR7D929_9CLOT</name>
<organism evidence="1 2">
    <name type="scientific">Clostridium hominis</name>
    <dbReference type="NCBI Taxonomy" id="2763036"/>
    <lineage>
        <taxon>Bacteria</taxon>
        <taxon>Bacillati</taxon>
        <taxon>Bacillota</taxon>
        <taxon>Clostridia</taxon>
        <taxon>Eubacteriales</taxon>
        <taxon>Clostridiaceae</taxon>
        <taxon>Clostridium</taxon>
    </lineage>
</organism>
<dbReference type="SUPFAM" id="SSF52218">
    <property type="entry name" value="Flavoproteins"/>
    <property type="match status" value="1"/>
</dbReference>
<dbReference type="Proteomes" id="UP000596929">
    <property type="component" value="Unassembled WGS sequence"/>
</dbReference>
<evidence type="ECO:0000313" key="1">
    <source>
        <dbReference type="EMBL" id="MBC5627717.1"/>
    </source>
</evidence>
<keyword evidence="2" id="KW-1185">Reference proteome</keyword>
<dbReference type="InterPro" id="IPR029039">
    <property type="entry name" value="Flavoprotein-like_sf"/>
</dbReference>
<accession>A0ABR7D929</accession>
<proteinExistence type="predicted"/>
<comment type="caution">
    <text evidence="1">The sequence shown here is derived from an EMBL/GenBank/DDBJ whole genome shotgun (WGS) entry which is preliminary data.</text>
</comment>
<dbReference type="RefSeq" id="WP_051986955.1">
    <property type="nucleotide sequence ID" value="NZ_JACOOO010000004.1"/>
</dbReference>
<evidence type="ECO:0000313" key="2">
    <source>
        <dbReference type="Proteomes" id="UP000596929"/>
    </source>
</evidence>
<gene>
    <name evidence="1" type="ORF">H8S20_02310</name>
</gene>
<dbReference type="Gene3D" id="3.40.50.360">
    <property type="match status" value="1"/>
</dbReference>
<sequence>MNMVLINGSPKGEKSCSNYLLEIFKSEFEKENNVYEVAILDKRIKDEDKFHIISNCDNIVIALPLYVDCLPATVIKFLEGFEKYTKDNKIKCDSRLYCIVNCGFYEGIQNRQALKVVKNFTQHIDKLKYCGGIGVGTGPFIYGSANIPWEAKIKASVKEKVDNLIQAISNGESMNKDLFAEANMNKTLYIQAGNFGWISSGFKNKVYLKGFNNKPYKK</sequence>
<dbReference type="EMBL" id="JACOOO010000004">
    <property type="protein sequence ID" value="MBC5627717.1"/>
    <property type="molecule type" value="Genomic_DNA"/>
</dbReference>
<protein>
    <submittedName>
        <fullName evidence="1">Uncharacterized protein</fullName>
    </submittedName>
</protein>
<reference evidence="1 2" key="1">
    <citation type="submission" date="2020-08" db="EMBL/GenBank/DDBJ databases">
        <title>Genome public.</title>
        <authorList>
            <person name="Liu C."/>
            <person name="Sun Q."/>
        </authorList>
    </citation>
    <scope>NUCLEOTIDE SEQUENCE [LARGE SCALE GENOMIC DNA]</scope>
    <source>
        <strain evidence="1 2">NSJ-6</strain>
    </source>
</reference>